<dbReference type="PANTHER" id="PTHR43701:SF2">
    <property type="entry name" value="MEMBRANE TRANSPORTER PROTEIN YJNA-RELATED"/>
    <property type="match status" value="1"/>
</dbReference>
<evidence type="ECO:0000256" key="5">
    <source>
        <dbReference type="RuleBase" id="RU363041"/>
    </source>
</evidence>
<keyword evidence="2 5" id="KW-0812">Transmembrane</keyword>
<evidence type="ECO:0000313" key="6">
    <source>
        <dbReference type="EMBL" id="QTA89065.1"/>
    </source>
</evidence>
<reference evidence="6" key="1">
    <citation type="journal article" date="2021" name="Microb. Physiol.">
        <title>Proteogenomic Insights into the Physiology of Marine, Sulfate-Reducing, Filamentous Desulfonema limicola and Desulfonema magnum.</title>
        <authorList>
            <person name="Schnaars V."/>
            <person name="Wohlbrand L."/>
            <person name="Scheve S."/>
            <person name="Hinrichs C."/>
            <person name="Reinhardt R."/>
            <person name="Rabus R."/>
        </authorList>
    </citation>
    <scope>NUCLEOTIDE SEQUENCE</scope>
    <source>
        <strain evidence="6">4be13</strain>
    </source>
</reference>
<evidence type="ECO:0000256" key="2">
    <source>
        <dbReference type="ARBA" id="ARBA00022692"/>
    </source>
</evidence>
<evidence type="ECO:0000256" key="1">
    <source>
        <dbReference type="ARBA" id="ARBA00004141"/>
    </source>
</evidence>
<dbReference type="InterPro" id="IPR002781">
    <property type="entry name" value="TM_pro_TauE-like"/>
</dbReference>
<evidence type="ECO:0000256" key="4">
    <source>
        <dbReference type="ARBA" id="ARBA00023136"/>
    </source>
</evidence>
<protein>
    <recommendedName>
        <fullName evidence="5">Probable membrane transporter protein</fullName>
    </recommendedName>
</protein>
<feature type="transmembrane region" description="Helical" evidence="5">
    <location>
        <begin position="94"/>
        <end position="115"/>
    </location>
</feature>
<dbReference type="Pfam" id="PF01925">
    <property type="entry name" value="TauE"/>
    <property type="match status" value="1"/>
</dbReference>
<feature type="transmembrane region" description="Helical" evidence="5">
    <location>
        <begin position="6"/>
        <end position="33"/>
    </location>
</feature>
<proteinExistence type="inferred from homology"/>
<dbReference type="AlphaFoldDB" id="A0A975BQ85"/>
<dbReference type="KEGG" id="dmm:dnm_051130"/>
<feature type="transmembrane region" description="Helical" evidence="5">
    <location>
        <begin position="244"/>
        <end position="269"/>
    </location>
</feature>
<gene>
    <name evidence="6" type="ORF">dnm_051130</name>
</gene>
<feature type="transmembrane region" description="Helical" evidence="5">
    <location>
        <begin position="212"/>
        <end position="232"/>
    </location>
</feature>
<feature type="transmembrane region" description="Helical" evidence="5">
    <location>
        <begin position="40"/>
        <end position="59"/>
    </location>
</feature>
<feature type="transmembrane region" description="Helical" evidence="5">
    <location>
        <begin position="141"/>
        <end position="160"/>
    </location>
</feature>
<keyword evidence="7" id="KW-1185">Reference proteome</keyword>
<keyword evidence="3 5" id="KW-1133">Transmembrane helix</keyword>
<name>A0A975BQ85_9BACT</name>
<keyword evidence="5" id="KW-1003">Cell membrane</keyword>
<dbReference type="EMBL" id="CP061800">
    <property type="protein sequence ID" value="QTA89065.1"/>
    <property type="molecule type" value="Genomic_DNA"/>
</dbReference>
<comment type="similarity">
    <text evidence="5">Belongs to the 4-toluene sulfonate uptake permease (TSUP) (TC 2.A.102) family.</text>
</comment>
<evidence type="ECO:0000256" key="3">
    <source>
        <dbReference type="ARBA" id="ARBA00022989"/>
    </source>
</evidence>
<dbReference type="PANTHER" id="PTHR43701">
    <property type="entry name" value="MEMBRANE TRANSPORTER PROTEIN MJ0441-RELATED"/>
    <property type="match status" value="1"/>
</dbReference>
<evidence type="ECO:0000313" key="7">
    <source>
        <dbReference type="Proteomes" id="UP000663722"/>
    </source>
</evidence>
<dbReference type="GO" id="GO:0005886">
    <property type="term" value="C:plasma membrane"/>
    <property type="evidence" value="ECO:0007669"/>
    <property type="project" value="UniProtKB-SubCell"/>
</dbReference>
<comment type="subcellular location">
    <subcellularLocation>
        <location evidence="5">Cell membrane</location>
        <topology evidence="5">Multi-pass membrane protein</topology>
    </subcellularLocation>
    <subcellularLocation>
        <location evidence="1">Membrane</location>
        <topology evidence="1">Multi-pass membrane protein</topology>
    </subcellularLocation>
</comment>
<keyword evidence="4 5" id="KW-0472">Membrane</keyword>
<dbReference type="InterPro" id="IPR051598">
    <property type="entry name" value="TSUP/Inactive_protease-like"/>
</dbReference>
<feature type="transmembrane region" description="Helical" evidence="5">
    <location>
        <begin position="65"/>
        <end position="87"/>
    </location>
</feature>
<organism evidence="6 7">
    <name type="scientific">Desulfonema magnum</name>
    <dbReference type="NCBI Taxonomy" id="45655"/>
    <lineage>
        <taxon>Bacteria</taxon>
        <taxon>Pseudomonadati</taxon>
        <taxon>Thermodesulfobacteriota</taxon>
        <taxon>Desulfobacteria</taxon>
        <taxon>Desulfobacterales</taxon>
        <taxon>Desulfococcaceae</taxon>
        <taxon>Desulfonema</taxon>
    </lineage>
</organism>
<accession>A0A975BQ85</accession>
<dbReference type="Proteomes" id="UP000663722">
    <property type="component" value="Chromosome"/>
</dbReference>
<sequence length="275" mass="29148">MSIVGFLIFTVAVLMTMVGKGGGNFYVVILAMANVPMHQAATTGQFILFTASVAGMVIFQKNKSVSWTLAVLIGSFTALSALGGGYFSHLFSGFLLKMIFAVMLLIAGAVMFIPISEKKDTDKETYFGIVNFKSGDERYNVNLWVALPVTVLTGFGSGMVGVSGGSFLVPLMVLACGVPMHTAVGTASALIAAIAFMGFTGHAVQGDFNPSWAVFLAFITIVGGIIGGKFALKAKPKHLKTLFAYTNWLAALFMIINALHTKGIIYSMFTSFSIG</sequence>
<feature type="transmembrane region" description="Helical" evidence="5">
    <location>
        <begin position="167"/>
        <end position="200"/>
    </location>
</feature>